<name>A0ABV0XYR2_9TELE</name>
<evidence type="ECO:0000313" key="3">
    <source>
        <dbReference type="Proteomes" id="UP001469553"/>
    </source>
</evidence>
<reference evidence="2 3" key="1">
    <citation type="submission" date="2021-06" db="EMBL/GenBank/DDBJ databases">
        <authorList>
            <person name="Palmer J.M."/>
        </authorList>
    </citation>
    <scope>NUCLEOTIDE SEQUENCE [LARGE SCALE GENOMIC DNA]</scope>
    <source>
        <strain evidence="2 3">AS_MEX2019</strain>
        <tissue evidence="2">Muscle</tissue>
    </source>
</reference>
<proteinExistence type="predicted"/>
<gene>
    <name evidence="2" type="ORF">AMECASPLE_004553</name>
</gene>
<accession>A0ABV0XYR2</accession>
<protein>
    <submittedName>
        <fullName evidence="2">Uncharacterized protein</fullName>
    </submittedName>
</protein>
<feature type="region of interest" description="Disordered" evidence="1">
    <location>
        <begin position="127"/>
        <end position="147"/>
    </location>
</feature>
<evidence type="ECO:0000313" key="2">
    <source>
        <dbReference type="EMBL" id="MEQ2286649.1"/>
    </source>
</evidence>
<feature type="region of interest" description="Disordered" evidence="1">
    <location>
        <begin position="192"/>
        <end position="215"/>
    </location>
</feature>
<dbReference type="EMBL" id="JAHRIP010019005">
    <property type="protein sequence ID" value="MEQ2286649.1"/>
    <property type="molecule type" value="Genomic_DNA"/>
</dbReference>
<comment type="caution">
    <text evidence="2">The sequence shown here is derived from an EMBL/GenBank/DDBJ whole genome shotgun (WGS) entry which is preliminary data.</text>
</comment>
<evidence type="ECO:0000256" key="1">
    <source>
        <dbReference type="SAM" id="MobiDB-lite"/>
    </source>
</evidence>
<keyword evidence="3" id="KW-1185">Reference proteome</keyword>
<organism evidence="2 3">
    <name type="scientific">Ameca splendens</name>
    <dbReference type="NCBI Taxonomy" id="208324"/>
    <lineage>
        <taxon>Eukaryota</taxon>
        <taxon>Metazoa</taxon>
        <taxon>Chordata</taxon>
        <taxon>Craniata</taxon>
        <taxon>Vertebrata</taxon>
        <taxon>Euteleostomi</taxon>
        <taxon>Actinopterygii</taxon>
        <taxon>Neopterygii</taxon>
        <taxon>Teleostei</taxon>
        <taxon>Neoteleostei</taxon>
        <taxon>Acanthomorphata</taxon>
        <taxon>Ovalentaria</taxon>
        <taxon>Atherinomorphae</taxon>
        <taxon>Cyprinodontiformes</taxon>
        <taxon>Goodeidae</taxon>
        <taxon>Ameca</taxon>
    </lineage>
</organism>
<sequence length="261" mass="29218">MDREEEVACLLNHYFYLQHPIHPSIHPVLLLCFTTSSSLVVCRLEGQPPYSDTLTHVDTHLRDVSLPIPPASSSHSPLTALSTHTCYFPPSVFALINFPGPLLVLPFTPPCPPSPLCLCHHSREKRRNMLQSTSEKRKRKQSQRGEDSKIWSVCGAQRCLRPQRARVFFDGISRTAEGRRREKIKGLPVIASRGPTIHLPPPPPSSRAPSPNAQLHPVQPHCPHTFTHLAVERARVWAFVTSASVSVRIHPVLPTQQRLAL</sequence>
<dbReference type="Proteomes" id="UP001469553">
    <property type="component" value="Unassembled WGS sequence"/>
</dbReference>